<dbReference type="AlphaFoldDB" id="A0A8J7RR24"/>
<reference evidence="6" key="1">
    <citation type="submission" date="2021-02" db="EMBL/GenBank/DDBJ databases">
        <title>Natronogracilivirga saccharolytica gen. nov. sp. nov. a new anaerobic, haloalkiliphilic carbohydrate-fermenting bacterium from soda lake and proposing of Cyclonatronumiaceae fam. nov. in the phylum Balneolaeota.</title>
        <authorList>
            <person name="Zhilina T.N."/>
            <person name="Sorokin D.Y."/>
            <person name="Zavarzina D.G."/>
            <person name="Toshchakov S.V."/>
            <person name="Kublanov I.V."/>
        </authorList>
    </citation>
    <scope>NUCLEOTIDE SEQUENCE</scope>
    <source>
        <strain evidence="6">Z-1702</strain>
    </source>
</reference>
<dbReference type="InterPro" id="IPR040671">
    <property type="entry name" value="Pullulanase_N2"/>
</dbReference>
<proteinExistence type="inferred from homology"/>
<dbReference type="InterPro" id="IPR013780">
    <property type="entry name" value="Glyco_hydro_b"/>
</dbReference>
<sequence length="945" mass="107045">MAALLFSCSRPKEAGPDDVVTEISGASAHWVSSDRLIWDSGEFGYRHEIRYSADADIVVDEEGVSGGEVIEVGSEVSAGSEIRDRYPHLSDRPVRRVGADKPIVKEALKGQLVAVAYDPNDKPVAATRVQFPGVIDEHYFYDGELGPIYDGDNITLKLWAPTAQSVRLNIYDAGEDRLEQLEPVNDQHPEDGVWHFRGDREEWDRKYYRFDISVYHHDNQKVNHYEVTDPYSVSLTTDSRFSQFVNLDDEDLKPNCWGRLKKSLPHPSDITLYEAHVRDFSMEDQTVPEEYRGKYMAFTHNGVGDRPLSDGMAHLRRLSDAGLTHLHLLPVNDIASVIEDTTRRIDLHHPYDRICEFFDHPELNQLCDEHGSRSIREVFGEMAEEDPATELIQKPYSVPGRMEGMAARDGFNWGYDPFHFNVPQGSYATDPDGTARILELRHMVQSLAQIGLNVVVDVVYNHTFASGPESRFSVLDKVVPGYYHRYDVDTGEMETSTCCENTAAEHGMMEKLIIDSVVLWARNYKIDSFRFDLMGHHPKSVMERLKEELAGLTLEDDGVDGENIYIYGEGWNFGEVADDRIFVQATQFNMGGTGIGNFNDRSRDAIRGGNFTDHGRSQGFTSGMYLFPNEDAYSEQEDNLASLLEAGDRIRVGMAGNLSTYPYLNRDGDRVDGGNEMIGFALNPQESVNYIDKHDNETLWDNTQVKLPLDMGMSDRVRVHMLSNAFINYGQGVPFYQMGTDILRSKSLDRNSFDSGDWYNAVDFSLDSHKWGKGLPPAWDNEPRWDQMRDFLRNPVFDVQKELMDLAHQLFREQLRIRYSSPLFRLREAEQVHKRVAFLNTGPEQEPGIIAMAISDGQCAGEPLDPELDGILVIFNADNEYRTISLEREGVSWEGLQLHPIQADGVDPVVKESERDGNNFRIPPHTSAVFVKPQADGQGTFICNE</sequence>
<dbReference type="Gene3D" id="3.20.20.80">
    <property type="entry name" value="Glycosidases"/>
    <property type="match status" value="1"/>
</dbReference>
<comment type="caution">
    <text evidence="6">The sequence shown here is derived from an EMBL/GenBank/DDBJ whole genome shotgun (WGS) entry which is preliminary data.</text>
</comment>
<dbReference type="InterPro" id="IPR014756">
    <property type="entry name" value="Ig_E-set"/>
</dbReference>
<dbReference type="InterPro" id="IPR004193">
    <property type="entry name" value="Glyco_hydro_13_N"/>
</dbReference>
<dbReference type="SUPFAM" id="SSF51445">
    <property type="entry name" value="(Trans)glycosidases"/>
    <property type="match status" value="1"/>
</dbReference>
<dbReference type="EMBL" id="JAFIDN010000001">
    <property type="protein sequence ID" value="MBP3191412.1"/>
    <property type="molecule type" value="Genomic_DNA"/>
</dbReference>
<dbReference type="GO" id="GO:0051060">
    <property type="term" value="F:pullulanase activity"/>
    <property type="evidence" value="ECO:0007669"/>
    <property type="project" value="InterPro"/>
</dbReference>
<dbReference type="RefSeq" id="WP_210509914.1">
    <property type="nucleotide sequence ID" value="NZ_JAFIDN010000001.1"/>
</dbReference>
<dbReference type="PANTHER" id="PTHR43002">
    <property type="entry name" value="GLYCOGEN DEBRANCHING ENZYME"/>
    <property type="match status" value="1"/>
</dbReference>
<dbReference type="Pfam" id="PF11852">
    <property type="entry name" value="Pullul_strch_C"/>
    <property type="match status" value="1"/>
</dbReference>
<comment type="similarity">
    <text evidence="1">Belongs to the glycosyl hydrolase 13 family.</text>
</comment>
<evidence type="ECO:0000313" key="7">
    <source>
        <dbReference type="Proteomes" id="UP000673975"/>
    </source>
</evidence>
<dbReference type="CDD" id="cd02860">
    <property type="entry name" value="E_set_Pullulanase"/>
    <property type="match status" value="1"/>
</dbReference>
<gene>
    <name evidence="6" type="primary">pulA</name>
    <name evidence="6" type="ORF">NATSA_01930</name>
</gene>
<dbReference type="InterPro" id="IPR011839">
    <property type="entry name" value="Pullul_strch"/>
</dbReference>
<keyword evidence="7" id="KW-1185">Reference proteome</keyword>
<dbReference type="NCBIfam" id="TIGR02103">
    <property type="entry name" value="pullul_strch"/>
    <property type="match status" value="1"/>
</dbReference>
<feature type="domain" description="Alpha-1,6-glucosidases pullulanase-type C-terminal" evidence="3">
    <location>
        <begin position="768"/>
        <end position="932"/>
    </location>
</feature>
<organism evidence="6 7">
    <name type="scientific">Natronogracilivirga saccharolytica</name>
    <dbReference type="NCBI Taxonomy" id="2812953"/>
    <lineage>
        <taxon>Bacteria</taxon>
        <taxon>Pseudomonadati</taxon>
        <taxon>Balneolota</taxon>
        <taxon>Balneolia</taxon>
        <taxon>Balneolales</taxon>
        <taxon>Cyclonatronaceae</taxon>
        <taxon>Natronogracilivirga</taxon>
    </lineage>
</organism>
<evidence type="ECO:0000313" key="6">
    <source>
        <dbReference type="EMBL" id="MBP3191412.1"/>
    </source>
</evidence>
<dbReference type="InterPro" id="IPR013783">
    <property type="entry name" value="Ig-like_fold"/>
</dbReference>
<evidence type="ECO:0000259" key="5">
    <source>
        <dbReference type="Pfam" id="PF18494"/>
    </source>
</evidence>
<dbReference type="Proteomes" id="UP000673975">
    <property type="component" value="Unassembled WGS sequence"/>
</dbReference>
<dbReference type="Pfam" id="PF17967">
    <property type="entry name" value="Pullulanase_N2"/>
    <property type="match status" value="1"/>
</dbReference>
<dbReference type="Pfam" id="PF18494">
    <property type="entry name" value="Pullulanase_Ins"/>
    <property type="match status" value="1"/>
</dbReference>
<dbReference type="Gene3D" id="2.60.40.1180">
    <property type="entry name" value="Golgi alpha-mannosidase II"/>
    <property type="match status" value="1"/>
</dbReference>
<dbReference type="Gene3D" id="2.60.40.1130">
    <property type="entry name" value="Rab geranylgeranyltransferase alpha-subunit, insert domain"/>
    <property type="match status" value="1"/>
</dbReference>
<evidence type="ECO:0000259" key="4">
    <source>
        <dbReference type="Pfam" id="PF17967"/>
    </source>
</evidence>
<dbReference type="InterPro" id="IPR041111">
    <property type="entry name" value="Pullulanase_Ins"/>
</dbReference>
<dbReference type="GO" id="GO:0005975">
    <property type="term" value="P:carbohydrate metabolic process"/>
    <property type="evidence" value="ECO:0007669"/>
    <property type="project" value="InterPro"/>
</dbReference>
<feature type="domain" description="Pullulanase Ins" evidence="5">
    <location>
        <begin position="334"/>
        <end position="394"/>
    </location>
</feature>
<dbReference type="CDD" id="cd11341">
    <property type="entry name" value="AmyAc_Pullulanase_LD-like"/>
    <property type="match status" value="1"/>
</dbReference>
<evidence type="ECO:0000259" key="3">
    <source>
        <dbReference type="Pfam" id="PF11852"/>
    </source>
</evidence>
<feature type="domain" description="Glycoside hydrolase family 13 N-terminal" evidence="2">
    <location>
        <begin position="144"/>
        <end position="232"/>
    </location>
</feature>
<dbReference type="InterPro" id="IPR017853">
    <property type="entry name" value="GH"/>
</dbReference>
<evidence type="ECO:0000259" key="2">
    <source>
        <dbReference type="Pfam" id="PF02922"/>
    </source>
</evidence>
<dbReference type="SUPFAM" id="SSF51011">
    <property type="entry name" value="Glycosyl hydrolase domain"/>
    <property type="match status" value="1"/>
</dbReference>
<protein>
    <submittedName>
        <fullName evidence="6">Pullulanase-type alpha-1,6-glucosidase</fullName>
    </submittedName>
</protein>
<feature type="domain" description="Pullulanase N2" evidence="4">
    <location>
        <begin position="26"/>
        <end position="137"/>
    </location>
</feature>
<dbReference type="SUPFAM" id="SSF81296">
    <property type="entry name" value="E set domains"/>
    <property type="match status" value="2"/>
</dbReference>
<dbReference type="Gene3D" id="2.60.40.10">
    <property type="entry name" value="Immunoglobulins"/>
    <property type="match status" value="1"/>
</dbReference>
<accession>A0A8J7RR24</accession>
<dbReference type="Pfam" id="PF02922">
    <property type="entry name" value="CBM_48"/>
    <property type="match status" value="1"/>
</dbReference>
<name>A0A8J7RR24_9BACT</name>
<dbReference type="InterPro" id="IPR024561">
    <property type="entry name" value="Pullul_strch_C"/>
</dbReference>
<evidence type="ECO:0000256" key="1">
    <source>
        <dbReference type="ARBA" id="ARBA00008061"/>
    </source>
</evidence>